<evidence type="ECO:0000256" key="2">
    <source>
        <dbReference type="ARBA" id="ARBA00022448"/>
    </source>
</evidence>
<evidence type="ECO:0000259" key="7">
    <source>
        <dbReference type="PROSITE" id="PS50850"/>
    </source>
</evidence>
<comment type="subcellular location">
    <subcellularLocation>
        <location evidence="1">Cell membrane</location>
        <topology evidence="1">Multi-pass membrane protein</topology>
    </subcellularLocation>
</comment>
<evidence type="ECO:0000256" key="5">
    <source>
        <dbReference type="ARBA" id="ARBA00023136"/>
    </source>
</evidence>
<feature type="transmembrane region" description="Helical" evidence="6">
    <location>
        <begin position="169"/>
        <end position="190"/>
    </location>
</feature>
<dbReference type="EMBL" id="JBHTLU010000006">
    <property type="protein sequence ID" value="MFD1218787.1"/>
    <property type="molecule type" value="Genomic_DNA"/>
</dbReference>
<evidence type="ECO:0000256" key="6">
    <source>
        <dbReference type="SAM" id="Phobius"/>
    </source>
</evidence>
<dbReference type="PANTHER" id="PTHR23531">
    <property type="entry name" value="QUINOLENE RESISTANCE PROTEIN NORA"/>
    <property type="match status" value="1"/>
</dbReference>
<dbReference type="PROSITE" id="PS50850">
    <property type="entry name" value="MFS"/>
    <property type="match status" value="1"/>
</dbReference>
<keyword evidence="9" id="KW-1185">Reference proteome</keyword>
<dbReference type="InterPro" id="IPR020846">
    <property type="entry name" value="MFS_dom"/>
</dbReference>
<dbReference type="InterPro" id="IPR036259">
    <property type="entry name" value="MFS_trans_sf"/>
</dbReference>
<feature type="transmembrane region" description="Helical" evidence="6">
    <location>
        <begin position="12"/>
        <end position="33"/>
    </location>
</feature>
<name>A0ABW3UD10_9BACL</name>
<dbReference type="CDD" id="cd17489">
    <property type="entry name" value="MFS_YfcJ_like"/>
    <property type="match status" value="1"/>
</dbReference>
<dbReference type="PANTHER" id="PTHR23531:SF2">
    <property type="entry name" value="PERMEASE"/>
    <property type="match status" value="1"/>
</dbReference>
<feature type="transmembrane region" description="Helical" evidence="6">
    <location>
        <begin position="53"/>
        <end position="71"/>
    </location>
</feature>
<organism evidence="8 9">
    <name type="scientific">Paenibacillus vulneris</name>
    <dbReference type="NCBI Taxonomy" id="1133364"/>
    <lineage>
        <taxon>Bacteria</taxon>
        <taxon>Bacillati</taxon>
        <taxon>Bacillota</taxon>
        <taxon>Bacilli</taxon>
        <taxon>Bacillales</taxon>
        <taxon>Paenibacillaceae</taxon>
        <taxon>Paenibacillus</taxon>
    </lineage>
</organism>
<feature type="transmembrane region" description="Helical" evidence="6">
    <location>
        <begin position="342"/>
        <end position="362"/>
    </location>
</feature>
<comment type="caution">
    <text evidence="8">The sequence shown here is derived from an EMBL/GenBank/DDBJ whole genome shotgun (WGS) entry which is preliminary data.</text>
</comment>
<feature type="transmembrane region" description="Helical" evidence="6">
    <location>
        <begin position="249"/>
        <end position="267"/>
    </location>
</feature>
<dbReference type="SUPFAM" id="SSF103473">
    <property type="entry name" value="MFS general substrate transporter"/>
    <property type="match status" value="1"/>
</dbReference>
<gene>
    <name evidence="8" type="ORF">ACFQ4B_01540</name>
</gene>
<keyword evidence="5 6" id="KW-0472">Membrane</keyword>
<dbReference type="InterPro" id="IPR011701">
    <property type="entry name" value="MFS"/>
</dbReference>
<reference evidence="9" key="1">
    <citation type="journal article" date="2019" name="Int. J. Syst. Evol. Microbiol.">
        <title>The Global Catalogue of Microorganisms (GCM) 10K type strain sequencing project: providing services to taxonomists for standard genome sequencing and annotation.</title>
        <authorList>
            <consortium name="The Broad Institute Genomics Platform"/>
            <consortium name="The Broad Institute Genome Sequencing Center for Infectious Disease"/>
            <person name="Wu L."/>
            <person name="Ma J."/>
        </authorList>
    </citation>
    <scope>NUCLEOTIDE SEQUENCE [LARGE SCALE GENOMIC DNA]</scope>
    <source>
        <strain evidence="9">CCUG 53270</strain>
    </source>
</reference>
<protein>
    <submittedName>
        <fullName evidence="8">MFS transporter</fullName>
    </submittedName>
</protein>
<evidence type="ECO:0000313" key="9">
    <source>
        <dbReference type="Proteomes" id="UP001597180"/>
    </source>
</evidence>
<evidence type="ECO:0000256" key="1">
    <source>
        <dbReference type="ARBA" id="ARBA00004651"/>
    </source>
</evidence>
<feature type="transmembrane region" description="Helical" evidence="6">
    <location>
        <begin position="368"/>
        <end position="387"/>
    </location>
</feature>
<keyword evidence="4 6" id="KW-1133">Transmembrane helix</keyword>
<dbReference type="RefSeq" id="WP_345587634.1">
    <property type="nucleotide sequence ID" value="NZ_BAABJG010000012.1"/>
</dbReference>
<feature type="transmembrane region" description="Helical" evidence="6">
    <location>
        <begin position="112"/>
        <end position="130"/>
    </location>
</feature>
<feature type="transmembrane region" description="Helical" evidence="6">
    <location>
        <begin position="279"/>
        <end position="295"/>
    </location>
</feature>
<evidence type="ECO:0000313" key="8">
    <source>
        <dbReference type="EMBL" id="MFD1218787.1"/>
    </source>
</evidence>
<feature type="transmembrane region" description="Helical" evidence="6">
    <location>
        <begin position="301"/>
        <end position="322"/>
    </location>
</feature>
<evidence type="ECO:0000256" key="3">
    <source>
        <dbReference type="ARBA" id="ARBA00022692"/>
    </source>
</evidence>
<sequence>MQNQTAKQEAPLWSRNFITICISSFFVYMTFYILAVTLPTFVLEHLQGSGQQIGLVTTVFIISAVIFRPLTGKWLDELDKKKIILFSLILFAVCSILHLVVTNFYVLLLLRFIHGIGFGIAATATSAVVIHIIPAHRRGEGIGYFSLFMSLAMVIGPFLGLTLMTKASFHVLFIACFVLSLLAFLCGAITKLPDTPAPAQTSGTSWNWKRFIEPKAIPISLAGCVLAFSYGAISTFISVYAKSIGLEQVASYFFMVFAAMILISRPFTGRLFDRKGEHVLVYPGIVLFVVGMLWLSQANTAFIFLLTGGIIGLGFGALLPSFQAIAVKSAPSHRSGLATGTYFVFFDSGYGLGSYILGLIAAKTNYHVMYLVGGIVVAFTVILYYGLHHKKQKVQTASRLS</sequence>
<keyword evidence="2" id="KW-0813">Transport</keyword>
<accession>A0ABW3UD10</accession>
<dbReference type="Pfam" id="PF07690">
    <property type="entry name" value="MFS_1"/>
    <property type="match status" value="1"/>
</dbReference>
<proteinExistence type="predicted"/>
<dbReference type="InterPro" id="IPR052714">
    <property type="entry name" value="MFS_Exporter"/>
</dbReference>
<dbReference type="Proteomes" id="UP001597180">
    <property type="component" value="Unassembled WGS sequence"/>
</dbReference>
<keyword evidence="3 6" id="KW-0812">Transmembrane</keyword>
<feature type="transmembrane region" description="Helical" evidence="6">
    <location>
        <begin position="142"/>
        <end position="163"/>
    </location>
</feature>
<dbReference type="Gene3D" id="1.20.1250.20">
    <property type="entry name" value="MFS general substrate transporter like domains"/>
    <property type="match status" value="1"/>
</dbReference>
<feature type="transmembrane region" description="Helical" evidence="6">
    <location>
        <begin position="216"/>
        <end position="237"/>
    </location>
</feature>
<feature type="transmembrane region" description="Helical" evidence="6">
    <location>
        <begin position="83"/>
        <end position="106"/>
    </location>
</feature>
<evidence type="ECO:0000256" key="4">
    <source>
        <dbReference type="ARBA" id="ARBA00022989"/>
    </source>
</evidence>
<feature type="domain" description="Major facilitator superfamily (MFS) profile" evidence="7">
    <location>
        <begin position="16"/>
        <end position="391"/>
    </location>
</feature>